<accession>A0A7J4GVI9</accession>
<dbReference type="PANTHER" id="PTHR39673:SF5">
    <property type="entry name" value="TUNGSTEN-CONTAINING FORMYLMETHANOFURAN DEHYDROGENASE 2 SUBUNIT C"/>
    <property type="match status" value="1"/>
</dbReference>
<dbReference type="PANTHER" id="PTHR39673">
    <property type="entry name" value="TUNGSTEN FORMYLMETHANOFURAN DEHYDROGENASE, SUBUNIT C (FWDC)"/>
    <property type="match status" value="1"/>
</dbReference>
<dbReference type="InterPro" id="IPR036485">
    <property type="entry name" value="Glu_synth_asu_C_sf"/>
</dbReference>
<name>A0A7J4GVI9_9ARCH</name>
<dbReference type="InterPro" id="IPR002489">
    <property type="entry name" value="Glu_synth_asu_C"/>
</dbReference>
<comment type="caution">
    <text evidence="2">The sequence shown here is derived from an EMBL/GenBank/DDBJ whole genome shotgun (WGS) entry which is preliminary data.</text>
</comment>
<dbReference type="SUPFAM" id="SSF69336">
    <property type="entry name" value="Alpha subunit of glutamate synthase, C-terminal domain"/>
    <property type="match status" value="1"/>
</dbReference>
<feature type="domain" description="Glutamate synthase alpha subunit C-terminal" evidence="1">
    <location>
        <begin position="46"/>
        <end position="169"/>
    </location>
</feature>
<gene>
    <name evidence="2" type="ORF">EYQ70_01385</name>
</gene>
<dbReference type="GO" id="GO:0016491">
    <property type="term" value="F:oxidoreductase activity"/>
    <property type="evidence" value="ECO:0007669"/>
    <property type="project" value="InterPro"/>
</dbReference>
<evidence type="ECO:0000259" key="1">
    <source>
        <dbReference type="Pfam" id="PF01493"/>
    </source>
</evidence>
<dbReference type="CDD" id="cd00504">
    <property type="entry name" value="GXGXG"/>
    <property type="match status" value="1"/>
</dbReference>
<evidence type="ECO:0000313" key="3">
    <source>
        <dbReference type="Proteomes" id="UP000585802"/>
    </source>
</evidence>
<dbReference type="Pfam" id="PF01493">
    <property type="entry name" value="GXGXG"/>
    <property type="match status" value="1"/>
</dbReference>
<dbReference type="SUPFAM" id="SSF51395">
    <property type="entry name" value="FMN-linked oxidoreductases"/>
    <property type="match status" value="1"/>
</dbReference>
<dbReference type="AlphaFoldDB" id="A0A7J4GVI9"/>
<protein>
    <recommendedName>
        <fullName evidence="1">Glutamate synthase alpha subunit C-terminal domain-containing protein</fullName>
    </recommendedName>
</protein>
<dbReference type="EMBL" id="DUCX01000022">
    <property type="protein sequence ID" value="HIF37062.1"/>
    <property type="molecule type" value="Genomic_DNA"/>
</dbReference>
<dbReference type="Proteomes" id="UP000585802">
    <property type="component" value="Unassembled WGS sequence"/>
</dbReference>
<reference evidence="3" key="1">
    <citation type="journal article" date="2019" name="bioRxiv">
        <title>Genome diversification in globally distributed novel marine Proteobacteria is linked to environmental adaptation.</title>
        <authorList>
            <person name="Zhou Z."/>
            <person name="Tran P.Q."/>
            <person name="Kieft K."/>
            <person name="Anantharaman K."/>
        </authorList>
    </citation>
    <scope>NUCLEOTIDE SEQUENCE [LARGE SCALE GENOMIC DNA]</scope>
</reference>
<organism evidence="2 3">
    <name type="scientific">Marine Group III euryarchaeote</name>
    <dbReference type="NCBI Taxonomy" id="2173149"/>
    <lineage>
        <taxon>Archaea</taxon>
        <taxon>Methanobacteriati</taxon>
        <taxon>Thermoplasmatota</taxon>
        <taxon>Thermoplasmata</taxon>
        <taxon>Candidatus Thermoprofundales</taxon>
    </lineage>
</organism>
<dbReference type="Gene3D" id="2.160.20.60">
    <property type="entry name" value="Glutamate synthase, alpha subunit, C-terminal domain"/>
    <property type="match status" value="1"/>
</dbReference>
<evidence type="ECO:0000313" key="2">
    <source>
        <dbReference type="EMBL" id="HIF37062.1"/>
    </source>
</evidence>
<sequence>MGDSESSWSSTVINEQLRKRLESHKSAKVTNLDSQPCIAVNMPSGKNLTFDGEAGDNFGGLNNGTNIVLNGDTGRFVGNGMCKGEIIVNGNCDDGVGHCLSGGTVVIQGSVEGNAGPSMKGGDLIISGNVQGDLATCMSGGNLIVCGDVRGDIGRMMSGGRAFISGEFDDNGTLETKNIAPTDWKAIQKTLRDYGVDPTGLNFKTVSGKFKHKKQQKIKVEDSSITDTLMLVYAQLSRRPRTVNLDDLEFSLSIGNNKEQPLNLTIPLLWTGDNAPIYSIWGINGKFPNNLDSANMAIIDLSATEINRRLDMKRPTDLAFVVELIRQSTAKRIPIMVRLGAGDVENDLKIIAKSGAEGAILTSREMPIEAAVTAARNCREKLTVLASCQTLDYEVAAKLMALGASGLFFEGECTNENLKAFGTNLSKTIGSLGIGNIQDLSPENLRTNNQNTAAMTGVPIAGYDSVLPMWRH</sequence>
<proteinExistence type="predicted"/>